<organism evidence="5 6">
    <name type="scientific">Taibaiella chishuiensis</name>
    <dbReference type="NCBI Taxonomy" id="1434707"/>
    <lineage>
        <taxon>Bacteria</taxon>
        <taxon>Pseudomonadati</taxon>
        <taxon>Bacteroidota</taxon>
        <taxon>Chitinophagia</taxon>
        <taxon>Chitinophagales</taxon>
        <taxon>Chitinophagaceae</taxon>
        <taxon>Taibaiella</taxon>
    </lineage>
</organism>
<keyword evidence="6" id="KW-1185">Reference proteome</keyword>
<name>A0A2P8D8F6_9BACT</name>
<dbReference type="InterPro" id="IPR040086">
    <property type="entry name" value="MJ0683-like"/>
</dbReference>
<evidence type="ECO:0000313" key="6">
    <source>
        <dbReference type="Proteomes" id="UP000240572"/>
    </source>
</evidence>
<dbReference type="InterPro" id="IPR007197">
    <property type="entry name" value="rSAM"/>
</dbReference>
<dbReference type="SMART" id="SM00729">
    <property type="entry name" value="Elp3"/>
    <property type="match status" value="1"/>
</dbReference>
<accession>A0A2P8D8F6</accession>
<dbReference type="PANTHER" id="PTHR43432">
    <property type="entry name" value="SLR0285 PROTEIN"/>
    <property type="match status" value="1"/>
</dbReference>
<dbReference type="Gene3D" id="3.80.30.30">
    <property type="match status" value="1"/>
</dbReference>
<dbReference type="AlphaFoldDB" id="A0A2P8D8F6"/>
<keyword evidence="3" id="KW-0411">Iron-sulfur</keyword>
<keyword evidence="5" id="KW-0456">Lyase</keyword>
<comment type="caution">
    <text evidence="5">The sequence shown here is derived from an EMBL/GenBank/DDBJ whole genome shotgun (WGS) entry which is preliminary data.</text>
</comment>
<dbReference type="GO" id="GO:0016829">
    <property type="term" value="F:lyase activity"/>
    <property type="evidence" value="ECO:0007669"/>
    <property type="project" value="UniProtKB-KW"/>
</dbReference>
<evidence type="ECO:0000256" key="3">
    <source>
        <dbReference type="ARBA" id="ARBA00023014"/>
    </source>
</evidence>
<keyword evidence="2" id="KW-0408">Iron</keyword>
<dbReference type="CDD" id="cd01335">
    <property type="entry name" value="Radical_SAM"/>
    <property type="match status" value="1"/>
</dbReference>
<dbReference type="GO" id="GO:0051536">
    <property type="term" value="F:iron-sulfur cluster binding"/>
    <property type="evidence" value="ECO:0007669"/>
    <property type="project" value="UniProtKB-KW"/>
</dbReference>
<evidence type="ECO:0000256" key="1">
    <source>
        <dbReference type="ARBA" id="ARBA00022723"/>
    </source>
</evidence>
<feature type="domain" description="Elp3/MiaA/NifB-like radical SAM core" evidence="4">
    <location>
        <begin position="23"/>
        <end position="261"/>
    </location>
</feature>
<dbReference type="EMBL" id="PYGD01000002">
    <property type="protein sequence ID" value="PSK93451.1"/>
    <property type="molecule type" value="Genomic_DNA"/>
</dbReference>
<proteinExistence type="predicted"/>
<dbReference type="InterPro" id="IPR058240">
    <property type="entry name" value="rSAM_sf"/>
</dbReference>
<evidence type="ECO:0000259" key="4">
    <source>
        <dbReference type="SMART" id="SM00729"/>
    </source>
</evidence>
<sequence>MPQSIQAKTILNKTRRRDPWFLDDYTLNPYSGCSFNCLYCYIRGSKYGEHMEDKLAVKENAAELLDRQLALRARKNQYGIIVLSSATDPYLQVEKDRMLTRSLLEVILKHRFPVHVITKSDLVLRDLDLLRAIEAVAQLPADLQDKLQRKVFITFSFSTIDDQVGKQFEPGATPPQQRLQALRQVLDAGFHSGVSLMPLLPYITDTADNLEKMFATFRELGVRYLFPASLTLFGNGPADSRSLVQRAVERHYPQLADKYRAFFAGNTAMPAYYQEAFRNKMKELLNRYQLESSLIPSRQL</sequence>
<dbReference type="SFLD" id="SFLDG01084">
    <property type="entry name" value="Uncharacterised_Radical_SAM_Su"/>
    <property type="match status" value="1"/>
</dbReference>
<dbReference type="Proteomes" id="UP000240572">
    <property type="component" value="Unassembled WGS sequence"/>
</dbReference>
<evidence type="ECO:0000256" key="2">
    <source>
        <dbReference type="ARBA" id="ARBA00023004"/>
    </source>
</evidence>
<protein>
    <submittedName>
        <fullName evidence="5">DNA repair photolyase</fullName>
    </submittedName>
</protein>
<dbReference type="SFLD" id="SFLDS00029">
    <property type="entry name" value="Radical_SAM"/>
    <property type="match status" value="1"/>
</dbReference>
<dbReference type="SUPFAM" id="SSF102114">
    <property type="entry name" value="Radical SAM enzymes"/>
    <property type="match status" value="1"/>
</dbReference>
<dbReference type="GO" id="GO:0046872">
    <property type="term" value="F:metal ion binding"/>
    <property type="evidence" value="ECO:0007669"/>
    <property type="project" value="UniProtKB-KW"/>
</dbReference>
<dbReference type="PANTHER" id="PTHR43432:SF5">
    <property type="entry name" value="ELP3_MIAA_NIFB-LIKE RADICAL SAM CORE DOMAIN-CONTAINING PROTEIN"/>
    <property type="match status" value="1"/>
</dbReference>
<dbReference type="OrthoDB" id="9785699at2"/>
<keyword evidence="1" id="KW-0479">Metal-binding</keyword>
<dbReference type="Pfam" id="PF04055">
    <property type="entry name" value="Radical_SAM"/>
    <property type="match status" value="1"/>
</dbReference>
<dbReference type="InterPro" id="IPR006638">
    <property type="entry name" value="Elp3/MiaA/NifB-like_rSAM"/>
</dbReference>
<dbReference type="RefSeq" id="WP_106522453.1">
    <property type="nucleotide sequence ID" value="NZ_PYGD01000002.1"/>
</dbReference>
<reference evidence="5 6" key="1">
    <citation type="submission" date="2018-03" db="EMBL/GenBank/DDBJ databases">
        <title>Genomic Encyclopedia of Type Strains, Phase III (KMG-III): the genomes of soil and plant-associated and newly described type strains.</title>
        <authorList>
            <person name="Whitman W."/>
        </authorList>
    </citation>
    <scope>NUCLEOTIDE SEQUENCE [LARGE SCALE GENOMIC DNA]</scope>
    <source>
        <strain evidence="5 6">CGMCC 1.12700</strain>
    </source>
</reference>
<gene>
    <name evidence="5" type="ORF">B0I18_102421</name>
</gene>
<evidence type="ECO:0000313" key="5">
    <source>
        <dbReference type="EMBL" id="PSK93451.1"/>
    </source>
</evidence>